<name>A0ABT4YYK8_9VIBR</name>
<dbReference type="Proteomes" id="UP001210678">
    <property type="component" value="Unassembled WGS sequence"/>
</dbReference>
<evidence type="ECO:0000313" key="1">
    <source>
        <dbReference type="EMBL" id="MDB1126028.1"/>
    </source>
</evidence>
<dbReference type="RefSeq" id="WP_272140279.1">
    <property type="nucleotide sequence ID" value="NZ_JAQLOI010000003.1"/>
</dbReference>
<keyword evidence="2" id="KW-1185">Reference proteome</keyword>
<dbReference type="InterPro" id="IPR045584">
    <property type="entry name" value="Pilin-like"/>
</dbReference>
<sequence length="163" mass="18344">MKKNGFTLIELVVVIVILGILAVTAAPRFLNLQQESRISVLRGVKASMQSVNDIVFAKSQLGYVKVRDGSNSNRLTYLDLNKNNIQDDDEWDLIWNYIDNTDIKYAILIDGDLVTEEEGAYYLYIGFDTDNSGTPKSGNCWVKYTQAINEDDDPVYELETSGC</sequence>
<evidence type="ECO:0000313" key="2">
    <source>
        <dbReference type="Proteomes" id="UP001210678"/>
    </source>
</evidence>
<proteinExistence type="predicted"/>
<dbReference type="Gene3D" id="3.30.700.10">
    <property type="entry name" value="Glycoprotein, Type 4 Pilin"/>
    <property type="match status" value="1"/>
</dbReference>
<dbReference type="Pfam" id="PF07963">
    <property type="entry name" value="N_methyl"/>
    <property type="match status" value="1"/>
</dbReference>
<reference evidence="1 2" key="1">
    <citation type="submission" date="2023-01" db="EMBL/GenBank/DDBJ databases">
        <title>Vibrio sp. KJ40-1 sp.nov, isolated from marine algae.</title>
        <authorList>
            <person name="Butt M."/>
            <person name="Kim J.M.J."/>
            <person name="Jeon C.O.C."/>
        </authorList>
    </citation>
    <scope>NUCLEOTIDE SEQUENCE [LARGE SCALE GENOMIC DNA]</scope>
    <source>
        <strain evidence="1 2">KJ40-1</strain>
    </source>
</reference>
<dbReference type="EMBL" id="JAQLOI010000003">
    <property type="protein sequence ID" value="MDB1126028.1"/>
    <property type="molecule type" value="Genomic_DNA"/>
</dbReference>
<protein>
    <submittedName>
        <fullName evidence="1">Type II secretion system protein</fullName>
    </submittedName>
</protein>
<gene>
    <name evidence="1" type="ORF">PGX00_21125</name>
</gene>
<comment type="caution">
    <text evidence="1">The sequence shown here is derived from an EMBL/GenBank/DDBJ whole genome shotgun (WGS) entry which is preliminary data.</text>
</comment>
<dbReference type="InterPro" id="IPR012902">
    <property type="entry name" value="N_methyl_site"/>
</dbReference>
<organism evidence="1 2">
    <name type="scientific">Vibrio algarum</name>
    <dbReference type="NCBI Taxonomy" id="3020714"/>
    <lineage>
        <taxon>Bacteria</taxon>
        <taxon>Pseudomonadati</taxon>
        <taxon>Pseudomonadota</taxon>
        <taxon>Gammaproteobacteria</taxon>
        <taxon>Vibrionales</taxon>
        <taxon>Vibrionaceae</taxon>
        <taxon>Vibrio</taxon>
    </lineage>
</organism>
<dbReference type="NCBIfam" id="TIGR02532">
    <property type="entry name" value="IV_pilin_GFxxxE"/>
    <property type="match status" value="1"/>
</dbReference>
<dbReference type="SUPFAM" id="SSF54523">
    <property type="entry name" value="Pili subunits"/>
    <property type="match status" value="1"/>
</dbReference>
<accession>A0ABT4YYK8</accession>